<name>A0ABS5L9J0_9BACI</name>
<feature type="domain" description="Cupin type-1" evidence="1">
    <location>
        <begin position="9"/>
        <end position="153"/>
    </location>
</feature>
<dbReference type="Gene3D" id="2.60.120.10">
    <property type="entry name" value="Jelly Rolls"/>
    <property type="match status" value="1"/>
</dbReference>
<gene>
    <name evidence="2" type="ORF">J9317_01115</name>
</gene>
<dbReference type="EMBL" id="JAGVRK010000001">
    <property type="protein sequence ID" value="MBS2967390.1"/>
    <property type="molecule type" value="Genomic_DNA"/>
</dbReference>
<dbReference type="CDD" id="cd20306">
    <property type="entry name" value="cupin_OxDC-like"/>
    <property type="match status" value="1"/>
</dbReference>
<dbReference type="Proteomes" id="UP000682403">
    <property type="component" value="Unassembled WGS sequence"/>
</dbReference>
<organism evidence="2 3">
    <name type="scientific">Metabacillus flavus</name>
    <dbReference type="NCBI Taxonomy" id="2823519"/>
    <lineage>
        <taxon>Bacteria</taxon>
        <taxon>Bacillati</taxon>
        <taxon>Bacillota</taxon>
        <taxon>Bacilli</taxon>
        <taxon>Bacillales</taxon>
        <taxon>Bacillaceae</taxon>
        <taxon>Metabacillus</taxon>
    </lineage>
</organism>
<dbReference type="SUPFAM" id="SSF51182">
    <property type="entry name" value="RmlC-like cupins"/>
    <property type="match status" value="1"/>
</dbReference>
<comment type="caution">
    <text evidence="2">The sequence shown here is derived from an EMBL/GenBank/DDBJ whole genome shotgun (WGS) entry which is preliminary data.</text>
</comment>
<sequence>MYESQASPQFAFDMRNSFLFKKNDENYITIMGSKQLNTVKTSLLDIFLSKGNLVEPHYHQNAAELVYCISGSADVSILNPFTKQLLTYRISPQQVANVPQGWWHYEQAIEDNTHLLAIFNASNPEVVLGSDILKFTPASIMSQTYCISENEWKQVTEPVKPSTYIGPYEDCTGEERTPPALQPNASIDYFQPPHYWGAR</sequence>
<dbReference type="PANTHER" id="PTHR31238">
    <property type="entry name" value="GERMIN-LIKE PROTEIN SUBFAMILY 3 MEMBER 3"/>
    <property type="match status" value="1"/>
</dbReference>
<dbReference type="InterPro" id="IPR006045">
    <property type="entry name" value="Cupin_1"/>
</dbReference>
<dbReference type="Pfam" id="PF00190">
    <property type="entry name" value="Cupin_1"/>
    <property type="match status" value="1"/>
</dbReference>
<dbReference type="RefSeq" id="WP_211555799.1">
    <property type="nucleotide sequence ID" value="NZ_JAGVRK010000001.1"/>
</dbReference>
<keyword evidence="3" id="KW-1185">Reference proteome</keyword>
<accession>A0ABS5L9J0</accession>
<reference evidence="2 3" key="1">
    <citation type="submission" date="2021-04" db="EMBL/GenBank/DDBJ databases">
        <title>Metabacillus sp. strain KIGAM252 whole genome sequence.</title>
        <authorList>
            <person name="Seo M.-J."/>
            <person name="Cho E.-S."/>
            <person name="Hwang C.Y."/>
            <person name="Yoon D.J."/>
        </authorList>
    </citation>
    <scope>NUCLEOTIDE SEQUENCE [LARGE SCALE GENOMIC DNA]</scope>
    <source>
        <strain evidence="2 3">KIGAM252</strain>
    </source>
</reference>
<dbReference type="InterPro" id="IPR011051">
    <property type="entry name" value="RmlC_Cupin_sf"/>
</dbReference>
<dbReference type="InterPro" id="IPR014710">
    <property type="entry name" value="RmlC-like_jellyroll"/>
</dbReference>
<evidence type="ECO:0000259" key="1">
    <source>
        <dbReference type="SMART" id="SM00835"/>
    </source>
</evidence>
<evidence type="ECO:0000313" key="3">
    <source>
        <dbReference type="Proteomes" id="UP000682403"/>
    </source>
</evidence>
<proteinExistence type="predicted"/>
<evidence type="ECO:0000313" key="2">
    <source>
        <dbReference type="EMBL" id="MBS2967390.1"/>
    </source>
</evidence>
<protein>
    <submittedName>
        <fullName evidence="2">Cupin domain-containing protein</fullName>
    </submittedName>
</protein>
<dbReference type="SMART" id="SM00835">
    <property type="entry name" value="Cupin_1"/>
    <property type="match status" value="1"/>
</dbReference>